<keyword evidence="2" id="KW-1185">Reference proteome</keyword>
<proteinExistence type="predicted"/>
<reference evidence="1" key="1">
    <citation type="submission" date="2022-10" db="EMBL/GenBank/DDBJ databases">
        <title>Genome Sequence of Xylaria curta.</title>
        <authorList>
            <person name="Buettner E."/>
        </authorList>
    </citation>
    <scope>NUCLEOTIDE SEQUENCE</scope>
    <source>
        <strain evidence="1">Babe10</strain>
    </source>
</reference>
<organism evidence="1 2">
    <name type="scientific">Xylaria curta</name>
    <dbReference type="NCBI Taxonomy" id="42375"/>
    <lineage>
        <taxon>Eukaryota</taxon>
        <taxon>Fungi</taxon>
        <taxon>Dikarya</taxon>
        <taxon>Ascomycota</taxon>
        <taxon>Pezizomycotina</taxon>
        <taxon>Sordariomycetes</taxon>
        <taxon>Xylariomycetidae</taxon>
        <taxon>Xylariales</taxon>
        <taxon>Xylariaceae</taxon>
        <taxon>Xylaria</taxon>
    </lineage>
</organism>
<dbReference type="Proteomes" id="UP001143856">
    <property type="component" value="Unassembled WGS sequence"/>
</dbReference>
<name>A0ACC1NN89_9PEZI</name>
<accession>A0ACC1NN89</accession>
<gene>
    <name evidence="1" type="ORF">NUW58_g6958</name>
</gene>
<protein>
    <submittedName>
        <fullName evidence="1">Uncharacterized protein</fullName>
    </submittedName>
</protein>
<sequence length="191" mass="21139">MRHFIRVSLAVLPLATAAPYSLNPRDGKPGCTSLSFGDFSWTIQDFTYNAAYHFTNPAHQVSSGSVKFNLTNPALPETVVCTADSTWLTDFFYGNINYDCKAAAGSTTKTSFAFSRPSGQLNVNQTWTCHDEDPQYPVTFRGYGTVNLTLDCKESNYQNPDWHQGETYSLRTITCSPVTLSLKPHDKTAVA</sequence>
<evidence type="ECO:0000313" key="2">
    <source>
        <dbReference type="Proteomes" id="UP001143856"/>
    </source>
</evidence>
<evidence type="ECO:0000313" key="1">
    <source>
        <dbReference type="EMBL" id="KAJ2980374.1"/>
    </source>
</evidence>
<comment type="caution">
    <text evidence="1">The sequence shown here is derived from an EMBL/GenBank/DDBJ whole genome shotgun (WGS) entry which is preliminary data.</text>
</comment>
<dbReference type="EMBL" id="JAPDGR010001690">
    <property type="protein sequence ID" value="KAJ2980374.1"/>
    <property type="molecule type" value="Genomic_DNA"/>
</dbReference>